<sequence>MKWSPLFLAIFFFFSCGEGSKEITDNDLKLEIKRMYEHHIQDLKNLDHTSLMRHYANTNDHVLFGDGEYWGNYETVSNIWENFTQNTREILEWKISNEHIHLLSESSASYLMEYYNSRVDSAGDTLNIRGSVSYGLKKIDDDWRIVTTNVSHFPVQ</sequence>
<comment type="caution">
    <text evidence="2">The sequence shown here is derived from an EMBL/GenBank/DDBJ whole genome shotgun (WGS) entry which is preliminary data.</text>
</comment>
<dbReference type="AlphaFoldDB" id="A0A6L9EF74"/>
<proteinExistence type="predicted"/>
<dbReference type="EMBL" id="WXYO01000006">
    <property type="protein sequence ID" value="NAS13331.1"/>
    <property type="molecule type" value="Genomic_DNA"/>
</dbReference>
<dbReference type="Gene3D" id="3.10.450.50">
    <property type="match status" value="1"/>
</dbReference>
<evidence type="ECO:0000259" key="1">
    <source>
        <dbReference type="Pfam" id="PF13474"/>
    </source>
</evidence>
<dbReference type="RefSeq" id="WP_161436368.1">
    <property type="nucleotide sequence ID" value="NZ_WXYO01000006.1"/>
</dbReference>
<feature type="domain" description="SnoaL-like" evidence="1">
    <location>
        <begin position="33"/>
        <end position="155"/>
    </location>
</feature>
<accession>A0A6L9EF74</accession>
<dbReference type="InterPro" id="IPR037401">
    <property type="entry name" value="SnoaL-like"/>
</dbReference>
<name>A0A6L9EF74_9FLAO</name>
<dbReference type="Pfam" id="PF13474">
    <property type="entry name" value="SnoaL_3"/>
    <property type="match status" value="1"/>
</dbReference>
<organism evidence="2 3">
    <name type="scientific">Poritiphilus flavus</name>
    <dbReference type="NCBI Taxonomy" id="2697053"/>
    <lineage>
        <taxon>Bacteria</taxon>
        <taxon>Pseudomonadati</taxon>
        <taxon>Bacteroidota</taxon>
        <taxon>Flavobacteriia</taxon>
        <taxon>Flavobacteriales</taxon>
        <taxon>Flavobacteriaceae</taxon>
        <taxon>Poritiphilus</taxon>
    </lineage>
</organism>
<gene>
    <name evidence="2" type="ORF">GTQ38_15035</name>
</gene>
<dbReference type="PROSITE" id="PS51257">
    <property type="entry name" value="PROKAR_LIPOPROTEIN"/>
    <property type="match status" value="1"/>
</dbReference>
<reference evidence="2 3" key="1">
    <citation type="submission" date="2020-01" db="EMBL/GenBank/DDBJ databases">
        <title>Bacteria diversity of Porities sp.</title>
        <authorList>
            <person name="Wang G."/>
        </authorList>
    </citation>
    <scope>NUCLEOTIDE SEQUENCE [LARGE SCALE GENOMIC DNA]</scope>
    <source>
        <strain evidence="2 3">R33</strain>
    </source>
</reference>
<protein>
    <recommendedName>
        <fullName evidence="1">SnoaL-like domain-containing protein</fullName>
    </recommendedName>
</protein>
<evidence type="ECO:0000313" key="3">
    <source>
        <dbReference type="Proteomes" id="UP000475249"/>
    </source>
</evidence>
<evidence type="ECO:0000313" key="2">
    <source>
        <dbReference type="EMBL" id="NAS13331.1"/>
    </source>
</evidence>
<keyword evidence="3" id="KW-1185">Reference proteome</keyword>
<dbReference type="InterPro" id="IPR032710">
    <property type="entry name" value="NTF2-like_dom_sf"/>
</dbReference>
<dbReference type="Proteomes" id="UP000475249">
    <property type="component" value="Unassembled WGS sequence"/>
</dbReference>
<dbReference type="SUPFAM" id="SSF54427">
    <property type="entry name" value="NTF2-like"/>
    <property type="match status" value="1"/>
</dbReference>